<evidence type="ECO:0000256" key="8">
    <source>
        <dbReference type="ARBA" id="ARBA00023125"/>
    </source>
</evidence>
<evidence type="ECO:0000256" key="4">
    <source>
        <dbReference type="ARBA" id="ARBA00022801"/>
    </source>
</evidence>
<dbReference type="Gene3D" id="1.10.10.990">
    <property type="match status" value="1"/>
</dbReference>
<evidence type="ECO:0000256" key="5">
    <source>
        <dbReference type="ARBA" id="ARBA00022806"/>
    </source>
</evidence>
<dbReference type="PANTHER" id="PTHR30591:SF1">
    <property type="entry name" value="RECBCD ENZYME SUBUNIT RECC"/>
    <property type="match status" value="1"/>
</dbReference>
<keyword evidence="13" id="KW-1185">Reference proteome</keyword>
<sequence length="1132" mass="125798">MVLHGNRLEELRDVLVGWLARTPLRPLEDERVLVQSNGIAQWFRMALARGRDEGGLGIAAAVDVELPGRFLWEAYRAVLGRDAVPQASPFDKSRLVWRLMRLLPAVSHEPGFEPLAAFLGDGTDARKRHQLAERLADLYDQYQVYRADWLDDWAASRNVTRDARGGAPTLSEADLWQAELWRRLLADVGEQEAHGHRAAVHERFLAAVSGATERPKALPRRIVVFGMSSLPRQTLEALSALGRWAQVLLVVMNPCRHYWADIVDDRELLRAERRRQQAKPGMPALPSEEDMHMFAHPLLAAWGKQGRDYIRLLDEFDNPEAYRDRFTAWDQRIDLFAEPRTDTLLGQVQGAILDLEPLPVTPYALKEGDTSIAFHVTHGPQREVEVLHDQLLARFEEASRKGDPILPRDVIVMVPDIETYGPHIDAVFGRVPRDDARFIPYSIADRTARGTAPMVMALDMLLALPESRFGVSDMADLLDVPAVRERFGLGEDDLPLLHRWIEGAGVRWGLDAAQRASLGLPALEQNTWFFGLRRMLLGYAAGQGEAWGDIEPYGEVGGLDARLVGPLADLLDALGMHWRQLAEPASPGAWGERLRALLRDLFAPSSPDDRMLQERLLDALETWEGACAEASFAEPLPVEVVREAWLAPFDEGGLSKRFLAGAVSFGTLMPMRAIPFRVVCLLGMNDGDYPRARPPMDFDLMARSGAWRPGDRSRREDDRYLFLEALLSARDALHVGWVGRSARDNAELAPSVLVGQLRDYLAAGWRMEGGGDVLSALTVTHPLQPFSRAYFQEGDPRLFTYAGEWRVAHDARDEHRDAALDPLSVEGAIPIATLRRFLRHPVREFFNARLGVRFDAAEAATEDNEPFSLGGLDRYGMTDTLLRAALREEGDDPVRAIERASARLQRSGALPMGGFAGMARRTLEEGAIAVHARYAAERARWPVDAGKRELAVSIDGLVIEDWLAGLRMDGGGRLVSLRASPTAVIDREGRPAAHRLVEAWVEHLVAQAAGVVVETRYVGPDSTIVMPPLDSDMAHDFLLRVVRMWREGMRRPLPVAVRTALAWLGADEDKAETAARVAYGPAAPGTRVPGEVDQDAYLRRAFPQFGALLASGFVDWLPAYADFLGALRVEAA</sequence>
<comment type="function">
    <text evidence="10">A helicase/nuclease that prepares dsDNA breaks (DSB) for recombinational DNA repair. Binds to DSBs and unwinds DNA via a highly rapid and processive ATP-dependent bidirectional helicase activity. Unwinds dsDNA until it encounters a Chi (crossover hotspot instigator) sequence from the 3' direction. Cuts ssDNA a few nucleotides 3' to the Chi site. The properties and activities of the enzyme are changed at Chi. The Chi-altered holoenzyme produces a long 3'-ssDNA overhang and facilitates RecA-binding to the ssDNA for homologous DNA recombination and repair. Holoenzyme degrades any linearized DNA that is unable to undergo homologous recombination. In the holoenzyme this subunit recognizes the wild-type Chi sequence, and when added to isolated RecB increases its ATP-dependent helicase processivity.</text>
</comment>
<keyword evidence="7 10" id="KW-0067">ATP-binding</keyword>
<reference evidence="12 13" key="1">
    <citation type="journal article" date="2011" name="Curr. Microbiol.">
        <title>Luteibacter jiangsuensis sp. nov.: a methamidophos-degrading bacterium isolated from a methamidophos-manufacturing factory.</title>
        <authorList>
            <person name="Wang L."/>
            <person name="Wang G.L."/>
            <person name="Li S.P."/>
            <person name="Jiang J.D."/>
        </authorList>
    </citation>
    <scope>NUCLEOTIDE SEQUENCE [LARGE SCALE GENOMIC DNA]</scope>
    <source>
        <strain evidence="12 13">CGMCC 1.10133</strain>
    </source>
</reference>
<keyword evidence="1 10" id="KW-0540">Nuclease</keyword>
<dbReference type="GO" id="GO:0008854">
    <property type="term" value="F:exodeoxyribonuclease V activity"/>
    <property type="evidence" value="ECO:0007669"/>
    <property type="project" value="UniProtKB-EC"/>
</dbReference>
<evidence type="ECO:0000256" key="3">
    <source>
        <dbReference type="ARBA" id="ARBA00022763"/>
    </source>
</evidence>
<dbReference type="Gene3D" id="3.40.50.300">
    <property type="entry name" value="P-loop containing nucleotide triphosphate hydrolases"/>
    <property type="match status" value="2"/>
</dbReference>
<keyword evidence="6 10" id="KW-0269">Exonuclease</keyword>
<evidence type="ECO:0000256" key="9">
    <source>
        <dbReference type="ARBA" id="ARBA00023204"/>
    </source>
</evidence>
<comment type="miscellaneous">
    <text evidence="10">In the RecBCD complex, RecB has a slow 3'-5' helicase, an exonuclease activity and loads RecA onto ssDNA, RecD has a fast 5'-3' helicase activity, while RecC stimulates the ATPase and processivity of the RecB helicase and contributes to recognition of the Chi site.</text>
</comment>
<dbReference type="PANTHER" id="PTHR30591">
    <property type="entry name" value="RECBCD ENZYME SUBUNIT RECC"/>
    <property type="match status" value="1"/>
</dbReference>
<keyword evidence="2 10" id="KW-0547">Nucleotide-binding</keyword>
<accession>A0ABX0QB22</accession>
<comment type="subunit">
    <text evidence="10">Heterotrimer of RecB, RecC and RecD. All subunits contribute to DNA-binding.</text>
</comment>
<dbReference type="Gene3D" id="1.10.10.160">
    <property type="match status" value="1"/>
</dbReference>
<dbReference type="NCBIfam" id="TIGR01450">
    <property type="entry name" value="recC"/>
    <property type="match status" value="1"/>
</dbReference>
<evidence type="ECO:0000256" key="6">
    <source>
        <dbReference type="ARBA" id="ARBA00022839"/>
    </source>
</evidence>
<dbReference type="InterPro" id="IPR041500">
    <property type="entry name" value="RecC_C"/>
</dbReference>
<name>A0ABX0QB22_9GAMM</name>
<evidence type="ECO:0000313" key="13">
    <source>
        <dbReference type="Proteomes" id="UP001429601"/>
    </source>
</evidence>
<organism evidence="12 13">
    <name type="scientific">Luteibacter jiangsuensis</name>
    <dbReference type="NCBI Taxonomy" id="637577"/>
    <lineage>
        <taxon>Bacteria</taxon>
        <taxon>Pseudomonadati</taxon>
        <taxon>Pseudomonadota</taxon>
        <taxon>Gammaproteobacteria</taxon>
        <taxon>Lysobacterales</taxon>
        <taxon>Rhodanobacteraceae</taxon>
        <taxon>Luteibacter</taxon>
    </lineage>
</organism>
<dbReference type="InterPro" id="IPR027417">
    <property type="entry name" value="P-loop_NTPase"/>
</dbReference>
<dbReference type="SUPFAM" id="SSF52980">
    <property type="entry name" value="Restriction endonuclease-like"/>
    <property type="match status" value="1"/>
</dbReference>
<dbReference type="InterPro" id="IPR006697">
    <property type="entry name" value="RecC"/>
</dbReference>
<dbReference type="Gene3D" id="3.40.50.10930">
    <property type="match status" value="1"/>
</dbReference>
<keyword evidence="9 10" id="KW-0234">DNA repair</keyword>
<keyword evidence="8 10" id="KW-0238">DNA-binding</keyword>
<evidence type="ECO:0000256" key="1">
    <source>
        <dbReference type="ARBA" id="ARBA00022722"/>
    </source>
</evidence>
<feature type="domain" description="RecC C-terminal" evidence="11">
    <location>
        <begin position="828"/>
        <end position="1067"/>
    </location>
</feature>
<evidence type="ECO:0000313" key="12">
    <source>
        <dbReference type="EMBL" id="NID06672.1"/>
    </source>
</evidence>
<comment type="similarity">
    <text evidence="10">Belongs to the RecC family.</text>
</comment>
<evidence type="ECO:0000256" key="10">
    <source>
        <dbReference type="HAMAP-Rule" id="MF_01486"/>
    </source>
</evidence>
<dbReference type="Proteomes" id="UP001429601">
    <property type="component" value="Unassembled WGS sequence"/>
</dbReference>
<gene>
    <name evidence="10 12" type="primary">recC</name>
    <name evidence="12" type="ORF">HBF26_17395</name>
</gene>
<proteinExistence type="inferred from homology"/>
<evidence type="ECO:0000256" key="7">
    <source>
        <dbReference type="ARBA" id="ARBA00022840"/>
    </source>
</evidence>
<evidence type="ECO:0000256" key="2">
    <source>
        <dbReference type="ARBA" id="ARBA00022741"/>
    </source>
</evidence>
<evidence type="ECO:0000259" key="11">
    <source>
        <dbReference type="Pfam" id="PF17946"/>
    </source>
</evidence>
<keyword evidence="4 10" id="KW-0378">Hydrolase</keyword>
<protein>
    <recommendedName>
        <fullName evidence="10">RecBCD enzyme subunit RecC</fullName>
    </recommendedName>
    <alternativeName>
        <fullName evidence="10">Exonuclease V subunit RecC</fullName>
        <shortName evidence="10">ExoV subunit RecC</shortName>
    </alternativeName>
    <alternativeName>
        <fullName evidence="10">Helicase/nuclease RecBCD subunit RecC</fullName>
    </alternativeName>
</protein>
<keyword evidence="5 10" id="KW-0347">Helicase</keyword>
<dbReference type="PIRSF" id="PIRSF000980">
    <property type="entry name" value="RecC"/>
    <property type="match status" value="1"/>
</dbReference>
<dbReference type="EMBL" id="JAAQQR010000010">
    <property type="protein sequence ID" value="NID06672.1"/>
    <property type="molecule type" value="Genomic_DNA"/>
</dbReference>
<dbReference type="Pfam" id="PF04257">
    <property type="entry name" value="Exonuc_V_gamma"/>
    <property type="match status" value="1"/>
</dbReference>
<dbReference type="SUPFAM" id="SSF52540">
    <property type="entry name" value="P-loop containing nucleoside triphosphate hydrolases"/>
    <property type="match status" value="2"/>
</dbReference>
<comment type="caution">
    <text evidence="12">The sequence shown here is derived from an EMBL/GenBank/DDBJ whole genome shotgun (WGS) entry which is preliminary data.</text>
</comment>
<dbReference type="InterPro" id="IPR013986">
    <property type="entry name" value="DExx_box_DNA_helicase_dom_sf"/>
</dbReference>
<dbReference type="Pfam" id="PF17946">
    <property type="entry name" value="RecC_C"/>
    <property type="match status" value="1"/>
</dbReference>
<dbReference type="HAMAP" id="MF_01486">
    <property type="entry name" value="RecC"/>
    <property type="match status" value="1"/>
</dbReference>
<dbReference type="InterPro" id="IPR011335">
    <property type="entry name" value="Restrct_endonuc-II-like"/>
</dbReference>
<keyword evidence="3 10" id="KW-0227">DNA damage</keyword>